<proteinExistence type="predicted"/>
<feature type="transmembrane region" description="Helical" evidence="1">
    <location>
        <begin position="132"/>
        <end position="163"/>
    </location>
</feature>
<keyword evidence="1" id="KW-1133">Transmembrane helix</keyword>
<feature type="transmembrane region" description="Helical" evidence="1">
    <location>
        <begin position="169"/>
        <end position="194"/>
    </location>
</feature>
<reference evidence="2" key="1">
    <citation type="submission" date="2024-06" db="EMBL/GenBank/DDBJ databases">
        <title>Draft genome sequence of Microbacterium sp. strain A8/3-1, isolated from Oxytropis tragacanthoides Fisch. ex DC. Root nodules in the Altai region of Russia.</title>
        <authorList>
            <person name="Sazanova A."/>
            <person name="Guro P."/>
            <person name="Kuznetsova I."/>
            <person name="Belimov A."/>
            <person name="Safronova V."/>
        </authorList>
    </citation>
    <scope>NUCLEOTIDE SEQUENCE</scope>
    <source>
        <strain evidence="2">A8/3-1</strain>
    </source>
</reference>
<dbReference type="AlphaFoldDB" id="A0AAU7VVC0"/>
<evidence type="ECO:0000256" key="1">
    <source>
        <dbReference type="SAM" id="Phobius"/>
    </source>
</evidence>
<feature type="transmembrane region" description="Helical" evidence="1">
    <location>
        <begin position="50"/>
        <end position="72"/>
    </location>
</feature>
<keyword evidence="1" id="KW-0472">Membrane</keyword>
<sequence length="196" mass="20106">MDNPYPWLQDFINQVPELLQPLMVALVAAIPYIEGEGAAAFGIIAGINPIVAAIAAAAGNILCVIAVVLLGSRIRGGVVARRTARAKSSSAAGTVATSQGALATSAATAVAEKDADAQPDRRSKGRAKLRGWLVRFGVPGASILAPIALPTMLTAAFFVASGVRKEWVILWQVVAIVLWTGAVAAAATGVLALLGW</sequence>
<accession>A0AAU7VVC0</accession>
<dbReference type="RefSeq" id="WP_350350733.1">
    <property type="nucleotide sequence ID" value="NZ_CP158357.1"/>
</dbReference>
<protein>
    <submittedName>
        <fullName evidence="2">Small multidrug efflux protein</fullName>
    </submittedName>
</protein>
<organism evidence="2">
    <name type="scientific">Microbacterium sp. A8/3-1</name>
    <dbReference type="NCBI Taxonomy" id="3160749"/>
    <lineage>
        <taxon>Bacteria</taxon>
        <taxon>Bacillati</taxon>
        <taxon>Actinomycetota</taxon>
        <taxon>Actinomycetes</taxon>
        <taxon>Micrococcales</taxon>
        <taxon>Microbacteriaceae</taxon>
        <taxon>Microbacterium</taxon>
    </lineage>
</organism>
<gene>
    <name evidence="2" type="ORF">ABS642_15045</name>
</gene>
<keyword evidence="1" id="KW-0812">Transmembrane</keyword>
<name>A0AAU7VVC0_9MICO</name>
<dbReference type="EMBL" id="CP158357">
    <property type="protein sequence ID" value="XBX77220.1"/>
    <property type="molecule type" value="Genomic_DNA"/>
</dbReference>
<evidence type="ECO:0000313" key="2">
    <source>
        <dbReference type="EMBL" id="XBX77220.1"/>
    </source>
</evidence>